<dbReference type="GO" id="GO:0007165">
    <property type="term" value="P:signal transduction"/>
    <property type="evidence" value="ECO:0007669"/>
    <property type="project" value="InterPro"/>
</dbReference>
<dbReference type="KEGG" id="aqu:109587632"/>
<keyword evidence="1" id="KW-0812">Transmembrane</keyword>
<dbReference type="RefSeq" id="XP_019859420.1">
    <property type="nucleotide sequence ID" value="XM_020003861.1"/>
</dbReference>
<keyword evidence="1" id="KW-0472">Membrane</keyword>
<evidence type="ECO:0000259" key="2">
    <source>
        <dbReference type="PROSITE" id="PS50017"/>
    </source>
</evidence>
<dbReference type="InterPro" id="IPR000488">
    <property type="entry name" value="Death_dom"/>
</dbReference>
<protein>
    <recommendedName>
        <fullName evidence="2">Death domain-containing protein</fullName>
    </recommendedName>
</protein>
<dbReference type="SUPFAM" id="SSF47986">
    <property type="entry name" value="DEATH domain"/>
    <property type="match status" value="1"/>
</dbReference>
<dbReference type="InterPro" id="IPR011029">
    <property type="entry name" value="DEATH-like_dom_sf"/>
</dbReference>
<sequence>MEDCTTNPAAVLTGIDIDDLTSSVLMSSVHSSSVMPFPHITNSLVTSSISYSSSKLDILTETILPTIHVNSTMSSNSSNSGVIALICGIFAAVVFLIIVVAVSISLTVRYYSKKKKGKKPISTSSTYVSAPPNNPIQLNYIDIEPDPNAPPVPPAYDPNPSAYSDIKPEITETYDILGHNHEHVHPSLPNDGTYSRLNIEGIPVYDECQHNGDATMKPQPLQSHHGEYSQLNVGQQMSFLGSSLVTDQYSSVLDRTPIANGIPLVQKNLTHKDLSLYVIPHLTSKWCEVGLALALTPPQLDDIEENNQGISDVFQLWEDLATRPFTWETLLNALRSSTVNESQFANKLLEL</sequence>
<organism evidence="3 4">
    <name type="scientific">Amphimedon queenslandica</name>
    <name type="common">Sponge</name>
    <dbReference type="NCBI Taxonomy" id="400682"/>
    <lineage>
        <taxon>Eukaryota</taxon>
        <taxon>Metazoa</taxon>
        <taxon>Porifera</taxon>
        <taxon>Demospongiae</taxon>
        <taxon>Heteroscleromorpha</taxon>
        <taxon>Haplosclerida</taxon>
        <taxon>Niphatidae</taxon>
        <taxon>Amphimedon</taxon>
    </lineage>
</organism>
<dbReference type="GeneID" id="109587632"/>
<feature type="transmembrane region" description="Helical" evidence="1">
    <location>
        <begin position="82"/>
        <end position="108"/>
    </location>
</feature>
<proteinExistence type="predicted"/>
<name>A0AAN0JQW2_AMPQE</name>
<evidence type="ECO:0000313" key="4">
    <source>
        <dbReference type="Proteomes" id="UP000007879"/>
    </source>
</evidence>
<reference evidence="3" key="2">
    <citation type="submission" date="2024-06" db="UniProtKB">
        <authorList>
            <consortium name="EnsemblMetazoa"/>
        </authorList>
    </citation>
    <scope>IDENTIFICATION</scope>
</reference>
<dbReference type="CDD" id="cd01670">
    <property type="entry name" value="Death"/>
    <property type="match status" value="1"/>
</dbReference>
<dbReference type="AlphaFoldDB" id="A0AAN0JQW2"/>
<keyword evidence="1" id="KW-1133">Transmembrane helix</keyword>
<dbReference type="Proteomes" id="UP000007879">
    <property type="component" value="Unassembled WGS sequence"/>
</dbReference>
<reference evidence="4" key="1">
    <citation type="journal article" date="2010" name="Nature">
        <title>The Amphimedon queenslandica genome and the evolution of animal complexity.</title>
        <authorList>
            <person name="Srivastava M."/>
            <person name="Simakov O."/>
            <person name="Chapman J."/>
            <person name="Fahey B."/>
            <person name="Gauthier M.E."/>
            <person name="Mitros T."/>
            <person name="Richards G.S."/>
            <person name="Conaco C."/>
            <person name="Dacre M."/>
            <person name="Hellsten U."/>
            <person name="Larroux C."/>
            <person name="Putnam N.H."/>
            <person name="Stanke M."/>
            <person name="Adamska M."/>
            <person name="Darling A."/>
            <person name="Degnan S.M."/>
            <person name="Oakley T.H."/>
            <person name="Plachetzki D.C."/>
            <person name="Zhai Y."/>
            <person name="Adamski M."/>
            <person name="Calcino A."/>
            <person name="Cummins S.F."/>
            <person name="Goodstein D.M."/>
            <person name="Harris C."/>
            <person name="Jackson D.J."/>
            <person name="Leys S.P."/>
            <person name="Shu S."/>
            <person name="Woodcroft B.J."/>
            <person name="Vervoort M."/>
            <person name="Kosik K.S."/>
            <person name="Manning G."/>
            <person name="Degnan B.M."/>
            <person name="Rokhsar D.S."/>
        </authorList>
    </citation>
    <scope>NUCLEOTIDE SEQUENCE [LARGE SCALE GENOMIC DNA]</scope>
</reference>
<evidence type="ECO:0000313" key="3">
    <source>
        <dbReference type="EnsemblMetazoa" id="XP_019859420.1"/>
    </source>
</evidence>
<keyword evidence="4" id="KW-1185">Reference proteome</keyword>
<evidence type="ECO:0000256" key="1">
    <source>
        <dbReference type="SAM" id="Phobius"/>
    </source>
</evidence>
<feature type="domain" description="Death" evidence="2">
    <location>
        <begin position="281"/>
        <end position="335"/>
    </location>
</feature>
<dbReference type="Gene3D" id="1.10.533.10">
    <property type="entry name" value="Death Domain, Fas"/>
    <property type="match status" value="1"/>
</dbReference>
<accession>A0AAN0JQW2</accession>
<dbReference type="EnsemblMetazoa" id="XM_020003861.1">
    <property type="protein sequence ID" value="XP_019859420.1"/>
    <property type="gene ID" value="LOC109587632"/>
</dbReference>
<dbReference type="PROSITE" id="PS50017">
    <property type="entry name" value="DEATH_DOMAIN"/>
    <property type="match status" value="1"/>
</dbReference>